<evidence type="ECO:0000256" key="3">
    <source>
        <dbReference type="ARBA" id="ARBA00022729"/>
    </source>
</evidence>
<keyword evidence="5" id="KW-0378">Hydrolase</keyword>
<gene>
    <name evidence="8" type="ORF">Vqi01_14780</name>
</gene>
<dbReference type="Gene3D" id="3.20.20.190">
    <property type="entry name" value="Phosphatidylinositol (PI) phosphodiesterase"/>
    <property type="match status" value="1"/>
</dbReference>
<evidence type="ECO:0000256" key="6">
    <source>
        <dbReference type="ARBA" id="ARBA00047512"/>
    </source>
</evidence>
<evidence type="ECO:0000313" key="9">
    <source>
        <dbReference type="Proteomes" id="UP000653076"/>
    </source>
</evidence>
<name>A0ABQ4J8H4_9ACTN</name>
<keyword evidence="9" id="KW-1185">Reference proteome</keyword>
<comment type="catalytic activity">
    <reaction evidence="6">
        <text>a sn-glycero-3-phosphodiester + H2O = an alcohol + sn-glycerol 3-phosphate + H(+)</text>
        <dbReference type="Rhea" id="RHEA:12969"/>
        <dbReference type="ChEBI" id="CHEBI:15377"/>
        <dbReference type="ChEBI" id="CHEBI:15378"/>
        <dbReference type="ChEBI" id="CHEBI:30879"/>
        <dbReference type="ChEBI" id="CHEBI:57597"/>
        <dbReference type="ChEBI" id="CHEBI:83408"/>
        <dbReference type="EC" id="3.1.4.46"/>
    </reaction>
</comment>
<proteinExistence type="inferred from homology"/>
<feature type="domain" description="GP-PDE" evidence="7">
    <location>
        <begin position="1"/>
        <end position="127"/>
    </location>
</feature>
<dbReference type="EC" id="3.1.4.46" evidence="2"/>
<dbReference type="InterPro" id="IPR017946">
    <property type="entry name" value="PLC-like_Pdiesterase_TIM-brl"/>
</dbReference>
<reference evidence="8 9" key="1">
    <citation type="submission" date="2021-01" db="EMBL/GenBank/DDBJ databases">
        <title>Whole genome shotgun sequence of Verrucosispora qiuiae NBRC 106684.</title>
        <authorList>
            <person name="Komaki H."/>
            <person name="Tamura T."/>
        </authorList>
    </citation>
    <scope>NUCLEOTIDE SEQUENCE [LARGE SCALE GENOMIC DNA]</scope>
    <source>
        <strain evidence="8 9">NBRC 106684</strain>
    </source>
</reference>
<evidence type="ECO:0000256" key="2">
    <source>
        <dbReference type="ARBA" id="ARBA00012247"/>
    </source>
</evidence>
<dbReference type="EMBL" id="BOPC01000017">
    <property type="protein sequence ID" value="GIJ26316.1"/>
    <property type="molecule type" value="Genomic_DNA"/>
</dbReference>
<organism evidence="8 9">
    <name type="scientific">Micromonospora qiuiae</name>
    <dbReference type="NCBI Taxonomy" id="502268"/>
    <lineage>
        <taxon>Bacteria</taxon>
        <taxon>Bacillati</taxon>
        <taxon>Actinomycetota</taxon>
        <taxon>Actinomycetes</taxon>
        <taxon>Micromonosporales</taxon>
        <taxon>Micromonosporaceae</taxon>
        <taxon>Micromonospora</taxon>
    </lineage>
</organism>
<dbReference type="PROSITE" id="PS51704">
    <property type="entry name" value="GP_PDE"/>
    <property type="match status" value="1"/>
</dbReference>
<comment type="similarity">
    <text evidence="1">Belongs to the glycerophosphoryl diester phosphodiesterase family.</text>
</comment>
<comment type="caution">
    <text evidence="8">The sequence shown here is derived from an EMBL/GenBank/DDBJ whole genome shotgun (WGS) entry which is preliminary data.</text>
</comment>
<dbReference type="Pfam" id="PF03009">
    <property type="entry name" value="GDPD"/>
    <property type="match status" value="1"/>
</dbReference>
<sequence>MLDAGGRPYDFTASGDARTYRDLTGRTGLKWIARYADGIGAHKNLIVPRDAAGKLLAPTTLVRDAHKEKLVVHAWTFRAENQFLPVDFRLGTDPNARGDIQAEYELFYSLGLDGVFTDHPDTAVAARAGLPRR</sequence>
<evidence type="ECO:0000256" key="1">
    <source>
        <dbReference type="ARBA" id="ARBA00007277"/>
    </source>
</evidence>
<keyword evidence="4" id="KW-0319">Glycerol metabolism</keyword>
<protein>
    <recommendedName>
        <fullName evidence="2">glycerophosphodiester phosphodiesterase</fullName>
        <ecNumber evidence="2">3.1.4.46</ecNumber>
    </recommendedName>
</protein>
<dbReference type="PANTHER" id="PTHR43620:SF7">
    <property type="entry name" value="GLYCEROPHOSPHODIESTER PHOSPHODIESTERASE GDPD5-RELATED"/>
    <property type="match status" value="1"/>
</dbReference>
<evidence type="ECO:0000313" key="8">
    <source>
        <dbReference type="EMBL" id="GIJ26316.1"/>
    </source>
</evidence>
<evidence type="ECO:0000259" key="7">
    <source>
        <dbReference type="PROSITE" id="PS51704"/>
    </source>
</evidence>
<dbReference type="PANTHER" id="PTHR43620">
    <property type="entry name" value="GLYCEROPHOSPHORYL DIESTER PHOSPHODIESTERASE"/>
    <property type="match status" value="1"/>
</dbReference>
<accession>A0ABQ4J8H4</accession>
<keyword evidence="3" id="KW-0732">Signal</keyword>
<dbReference type="RefSeq" id="WP_239098236.1">
    <property type="nucleotide sequence ID" value="NZ_BOPC01000017.1"/>
</dbReference>
<dbReference type="InterPro" id="IPR030395">
    <property type="entry name" value="GP_PDE_dom"/>
</dbReference>
<dbReference type="Proteomes" id="UP000653076">
    <property type="component" value="Unassembled WGS sequence"/>
</dbReference>
<dbReference type="SUPFAM" id="SSF51695">
    <property type="entry name" value="PLC-like phosphodiesterases"/>
    <property type="match status" value="1"/>
</dbReference>
<evidence type="ECO:0000256" key="5">
    <source>
        <dbReference type="ARBA" id="ARBA00022801"/>
    </source>
</evidence>
<evidence type="ECO:0000256" key="4">
    <source>
        <dbReference type="ARBA" id="ARBA00022798"/>
    </source>
</evidence>